<gene>
    <name evidence="3" type="ORF">DEA37_0002691</name>
</gene>
<evidence type="ECO:0000313" key="3">
    <source>
        <dbReference type="EMBL" id="KAA3670529.1"/>
    </source>
</evidence>
<accession>A0A5J4N5D4</accession>
<dbReference type="AlphaFoldDB" id="A0A5J4N5D4"/>
<evidence type="ECO:0000256" key="1">
    <source>
        <dbReference type="SAM" id="MobiDB-lite"/>
    </source>
</evidence>
<feature type="domain" description="Ig-like" evidence="2">
    <location>
        <begin position="1"/>
        <end position="97"/>
    </location>
</feature>
<protein>
    <recommendedName>
        <fullName evidence="2">Ig-like domain-containing protein</fullName>
    </recommendedName>
</protein>
<proteinExistence type="predicted"/>
<feature type="region of interest" description="Disordered" evidence="1">
    <location>
        <begin position="365"/>
        <end position="384"/>
    </location>
</feature>
<sequence>LKIHTNRRRIVVEVGDPVVLVCRATSYRGGIATHDWIRPNASDQSPAVVTRRVLAPSTVGLSVQPQAFNQSMHHSEAVIRLSSVRKEDTGTYTCRVTGVGSIVEQPFYLVVYDKGLISPLPAPEDDTLNQKYPLSVPRSKGTPQFVTYQMEADPSDKGVTIVRATLSKPSDLADHRLVWLSANGSRIPTEMIRADEDTGEVEVRLITPYDPLEEQTDIISGYFIGKDPVSNPYWTPMAEPEFIESDKVLVTSTDILKPPAEVSIRFMEPYKIPIEVTPGKSKVRVEWRRVGGVPGVAPTVTDGEDMLGELPEGMQQERNDLLIHAAAEQHEGIYEAVVYRGKDGEELGRFNVTIRVLPLNPGGTSHLQAGEAKDLPGDVDEPSDVTETPKWDFIVQGFTPEAEHCEYPIWTLVDYQRNTSTDVTHK</sequence>
<dbReference type="Pfam" id="PF07686">
    <property type="entry name" value="V-set"/>
    <property type="match status" value="1"/>
</dbReference>
<dbReference type="PROSITE" id="PS50835">
    <property type="entry name" value="IG_LIKE"/>
    <property type="match status" value="1"/>
</dbReference>
<dbReference type="InterPro" id="IPR007110">
    <property type="entry name" value="Ig-like_dom"/>
</dbReference>
<organism evidence="3 4">
    <name type="scientific">Paragonimus westermani</name>
    <dbReference type="NCBI Taxonomy" id="34504"/>
    <lineage>
        <taxon>Eukaryota</taxon>
        <taxon>Metazoa</taxon>
        <taxon>Spiralia</taxon>
        <taxon>Lophotrochozoa</taxon>
        <taxon>Platyhelminthes</taxon>
        <taxon>Trematoda</taxon>
        <taxon>Digenea</taxon>
        <taxon>Plagiorchiida</taxon>
        <taxon>Troglotremata</taxon>
        <taxon>Troglotrematidae</taxon>
        <taxon>Paragonimus</taxon>
    </lineage>
</organism>
<feature type="non-terminal residue" evidence="3">
    <location>
        <position position="1"/>
    </location>
</feature>
<dbReference type="InterPro" id="IPR036179">
    <property type="entry name" value="Ig-like_dom_sf"/>
</dbReference>
<evidence type="ECO:0000259" key="2">
    <source>
        <dbReference type="PROSITE" id="PS50835"/>
    </source>
</evidence>
<comment type="caution">
    <text evidence="3">The sequence shown here is derived from an EMBL/GenBank/DDBJ whole genome shotgun (WGS) entry which is preliminary data.</text>
</comment>
<feature type="non-terminal residue" evidence="3">
    <location>
        <position position="426"/>
    </location>
</feature>
<dbReference type="InterPro" id="IPR003599">
    <property type="entry name" value="Ig_sub"/>
</dbReference>
<dbReference type="Gene3D" id="2.60.40.10">
    <property type="entry name" value="Immunoglobulins"/>
    <property type="match status" value="1"/>
</dbReference>
<dbReference type="SUPFAM" id="SSF48726">
    <property type="entry name" value="Immunoglobulin"/>
    <property type="match status" value="1"/>
</dbReference>
<dbReference type="Proteomes" id="UP000324629">
    <property type="component" value="Unassembled WGS sequence"/>
</dbReference>
<reference evidence="3 4" key="1">
    <citation type="journal article" date="2019" name="Gigascience">
        <title>Whole-genome sequence of the oriental lung fluke Paragonimus westermani.</title>
        <authorList>
            <person name="Oey H."/>
            <person name="Zakrzewski M."/>
            <person name="Narain K."/>
            <person name="Devi K.R."/>
            <person name="Agatsuma T."/>
            <person name="Nawaratna S."/>
            <person name="Gobert G.N."/>
            <person name="Jones M.K."/>
            <person name="Ragan M.A."/>
            <person name="McManus D.P."/>
            <person name="Krause L."/>
        </authorList>
    </citation>
    <scope>NUCLEOTIDE SEQUENCE [LARGE SCALE GENOMIC DNA]</scope>
    <source>
        <strain evidence="3 4">IND2009</strain>
    </source>
</reference>
<keyword evidence="4" id="KW-1185">Reference proteome</keyword>
<name>A0A5J4N5D4_9TREM</name>
<dbReference type="InterPro" id="IPR013783">
    <property type="entry name" value="Ig-like_fold"/>
</dbReference>
<dbReference type="SMART" id="SM00409">
    <property type="entry name" value="IG"/>
    <property type="match status" value="2"/>
</dbReference>
<dbReference type="EMBL" id="QNGE01009746">
    <property type="protein sequence ID" value="KAA3670529.1"/>
    <property type="molecule type" value="Genomic_DNA"/>
</dbReference>
<evidence type="ECO:0000313" key="4">
    <source>
        <dbReference type="Proteomes" id="UP000324629"/>
    </source>
</evidence>
<dbReference type="InterPro" id="IPR013106">
    <property type="entry name" value="Ig_V-set"/>
</dbReference>